<dbReference type="GO" id="GO:0045944">
    <property type="term" value="P:positive regulation of transcription by RNA polymerase II"/>
    <property type="evidence" value="ECO:0007669"/>
    <property type="project" value="TreeGrafter"/>
</dbReference>
<protein>
    <recommendedName>
        <fullName evidence="3 11">Mediator of RNA polymerase II transcription subunit 13</fullName>
    </recommendedName>
    <alternativeName>
        <fullName evidence="10 11">Mediator complex subunit 13</fullName>
    </alternativeName>
</protein>
<evidence type="ECO:0000256" key="7">
    <source>
        <dbReference type="ARBA" id="ARBA00023163"/>
    </source>
</evidence>
<sequence>MDAGEYDTNTLLISNISSIAFKIYEPAISHPSSYTFAPSDVENALRHGGHLVYADPVRRSIWCFQLVGKDGGTIGSPGMPALEPVIDICGSRIGVVDEGAFEPANLLKNRPPGVNSTTTPSSSSSSGSALDNNAFRSAQALNVPPSSQSSVATTQDGDSRVATAITADTKGHAAIPVKDIYEHFIAALLSSLSYLFCSKVGAIPLNARSLLLPPAPPISGSENGQPHTPATIGTFRVYLTTTGSLLISLAFSLVHGLASAADSLQSNLMSPGVSVLAGPLGIFGTFQGIADGGENPWDASAVQSPDTQVTRFRPESDRRTTQWRSICSKMLELRGVSSALLNKSSWLTIQSLRRKPLEQRNDGKRTPVMNPSASLVWPSVLCFRKLTARLSKHHCEHDGSSPGAKESFDALNNAKTWYLGNEEREEALVKRKKEREAAALAPAVETDNRAQPNSHSPFSLRRPSNAGPAAGAMYPTPPDGVQNPVGATPSMDGTVSSPGNQAASAAIVDIDTTMVGSGPIADNFGHGWDGTESRREQPQTSFLIQGENLFGDIGEDMFGDANITDADFSFFDEHPSSMDVTLSGLPDIASAMDTSADTSQHFGQFSHNPADTEADIKMLDGPASPVFAKPELKHARSTLTDEGRQRNRALSRTSAAGVKRQPSPFDPDTVYKRVKASLEGTTETTPASEQPKRRGSVFGKVHFDPSVSLLNKKYQDSGRFDVHWDSQKENKDTPTPTTVPTTDYLRRHSKGRGKLTDLSSNMSALMARITGDLENSSIQHSPGRLEDPASDADEVSLVSDQDDSSDFSEEPSSPTKSSVRRRRLDDDHESIATSLRDLDGGADSPAYSTVDLSRLSGLDTPELSLINYFADPDPFPSQLSLADDDFITIAQIITEQAVSGCLKLGHFDLISDMHGIIESRRELATRIRSSIRTLQSILPQALEGAADCQLRPLIEVTDVPLLGQPTRMQPRPTAGMEALRPNLFQIPAPHVEVRRHESQLSVLPSAIGFWESLGLGPSQGAKDIHSICIFPNWDGMSENAGIFMDRLRSVYESLKLGTFERTPSVGGITDGLVPFDADQPCRSPTSAMSRFDQVARVAHALMGLPAVGKNFVVYLVYLPDEPSSIVEACACFKQLFEMYKRALLDRKKAVQNELVLQLVPVDYVATASSLAILAPADYVRLCLETYDRCTLFGGPMPSPAIVLEQPLPRMIEFRLTTTPPTNLLQDNSCIHIAYAQSVDERWVTAAWTDNRGSKQMTASYCLGRKAKPLSTPLADVAHEIWETTHDLISVWKVHWRVIITKCGPMDQQEIDFWIALGQTESKASVSLTLMTVDTNPSLQLIPPAVKIPTNVQSVFYSTPVSTPQASIVSPEQSGTPATPMGAATTAPNATTPGGGAGGGAETGAEADPEATLVDVTDTTWGAVVSHRLNSSASLVELNPALVSGYLVKRGGTRPEDPPVVMEVNILHSEGHARLYEALLREMLTYFRGLGTLARARGLVDRETDVRPWHVAAAEKGVQALYQLM</sequence>
<keyword evidence="6 11" id="KW-0010">Activator</keyword>
<evidence type="ECO:0000256" key="3">
    <source>
        <dbReference type="ARBA" id="ARBA00019618"/>
    </source>
</evidence>
<reference evidence="16" key="1">
    <citation type="submission" date="2022-07" db="EMBL/GenBank/DDBJ databases">
        <title>Fungi with potential for degradation of polypropylene.</title>
        <authorList>
            <person name="Gostincar C."/>
        </authorList>
    </citation>
    <scope>NUCLEOTIDE SEQUENCE</scope>
    <source>
        <strain evidence="16">EXF-13308</strain>
    </source>
</reference>
<evidence type="ECO:0000259" key="13">
    <source>
        <dbReference type="Pfam" id="PF06333"/>
    </source>
</evidence>
<feature type="region of interest" description="Disordered" evidence="12">
    <location>
        <begin position="633"/>
        <end position="699"/>
    </location>
</feature>
<dbReference type="EMBL" id="JANBVO010000006">
    <property type="protein sequence ID" value="KAJ9151155.1"/>
    <property type="molecule type" value="Genomic_DNA"/>
</dbReference>
<feature type="compositionally biased region" description="Gly residues" evidence="12">
    <location>
        <begin position="1392"/>
        <end position="1401"/>
    </location>
</feature>
<dbReference type="InterPro" id="IPR021643">
    <property type="entry name" value="Mediator_Med13_N"/>
</dbReference>
<evidence type="ECO:0000256" key="1">
    <source>
        <dbReference type="ARBA" id="ARBA00004123"/>
    </source>
</evidence>
<dbReference type="Pfam" id="PF06333">
    <property type="entry name" value="Med13_C"/>
    <property type="match status" value="1"/>
</dbReference>
<evidence type="ECO:0000256" key="5">
    <source>
        <dbReference type="ARBA" id="ARBA00023015"/>
    </source>
</evidence>
<feature type="region of interest" description="Disordered" evidence="12">
    <location>
        <begin position="775"/>
        <end position="826"/>
    </location>
</feature>
<feature type="compositionally biased region" description="Acidic residues" evidence="12">
    <location>
        <begin position="788"/>
        <end position="809"/>
    </location>
</feature>
<feature type="domain" description="Mediator complex subunit Med13 N-terminal" evidence="14">
    <location>
        <begin position="8"/>
        <end position="384"/>
    </location>
</feature>
<feature type="region of interest" description="Disordered" evidence="12">
    <location>
        <begin position="106"/>
        <end position="130"/>
    </location>
</feature>
<dbReference type="GO" id="GO:0003713">
    <property type="term" value="F:transcription coactivator activity"/>
    <property type="evidence" value="ECO:0007669"/>
    <property type="project" value="TreeGrafter"/>
</dbReference>
<feature type="compositionally biased region" description="Polar residues" evidence="12">
    <location>
        <begin position="1364"/>
        <end position="1373"/>
    </location>
</feature>
<keyword evidence="5 11" id="KW-0805">Transcription regulation</keyword>
<feature type="region of interest" description="Disordered" evidence="12">
    <location>
        <begin position="721"/>
        <end position="759"/>
    </location>
</feature>
<keyword evidence="4 11" id="KW-0678">Repressor</keyword>
<dbReference type="InterPro" id="IPR009401">
    <property type="entry name" value="Med13_C"/>
</dbReference>
<feature type="compositionally biased region" description="Polar residues" evidence="12">
    <location>
        <begin position="679"/>
        <end position="688"/>
    </location>
</feature>
<keyword evidence="7 11" id="KW-0804">Transcription</keyword>
<evidence type="ECO:0000259" key="15">
    <source>
        <dbReference type="Pfam" id="PF18296"/>
    </source>
</evidence>
<feature type="domain" description="Mediator complex subunit Med13 C-terminal" evidence="13">
    <location>
        <begin position="1198"/>
        <end position="1513"/>
    </location>
</feature>
<name>A0AA38RV19_9PEZI</name>
<accession>A0AA38RV19</accession>
<comment type="subcellular location">
    <subcellularLocation>
        <location evidence="1 11">Nucleus</location>
    </subcellularLocation>
</comment>
<feature type="compositionally biased region" description="Basic and acidic residues" evidence="12">
    <location>
        <begin position="633"/>
        <end position="645"/>
    </location>
</feature>
<evidence type="ECO:0000256" key="8">
    <source>
        <dbReference type="ARBA" id="ARBA00023242"/>
    </source>
</evidence>
<feature type="compositionally biased region" description="Low complexity" evidence="12">
    <location>
        <begin position="733"/>
        <end position="742"/>
    </location>
</feature>
<evidence type="ECO:0000313" key="16">
    <source>
        <dbReference type="EMBL" id="KAJ9151155.1"/>
    </source>
</evidence>
<keyword evidence="8 11" id="KW-0539">Nucleus</keyword>
<comment type="caution">
    <text evidence="16">The sequence shown here is derived from an EMBL/GenBank/DDBJ whole genome shotgun (WGS) entry which is preliminary data.</text>
</comment>
<evidence type="ECO:0000256" key="2">
    <source>
        <dbReference type="ARBA" id="ARBA00009354"/>
    </source>
</evidence>
<dbReference type="PANTHER" id="PTHR48249">
    <property type="entry name" value="MEDIATOR OF RNA POLYMERASE II TRANSCRIPTION SUBUNIT 13"/>
    <property type="match status" value="1"/>
</dbReference>
<feature type="domain" description="MID" evidence="15">
    <location>
        <begin position="1022"/>
        <end position="1189"/>
    </location>
</feature>
<feature type="compositionally biased region" description="Basic and acidic residues" evidence="12">
    <location>
        <begin position="721"/>
        <end position="732"/>
    </location>
</feature>
<evidence type="ECO:0000256" key="9">
    <source>
        <dbReference type="ARBA" id="ARBA00025661"/>
    </source>
</evidence>
<organism evidence="16 17">
    <name type="scientific">Pleurostoma richardsiae</name>
    <dbReference type="NCBI Taxonomy" id="41990"/>
    <lineage>
        <taxon>Eukaryota</taxon>
        <taxon>Fungi</taxon>
        <taxon>Dikarya</taxon>
        <taxon>Ascomycota</taxon>
        <taxon>Pezizomycotina</taxon>
        <taxon>Sordariomycetes</taxon>
        <taxon>Sordariomycetidae</taxon>
        <taxon>Calosphaeriales</taxon>
        <taxon>Pleurostomataceae</taxon>
        <taxon>Pleurostoma</taxon>
    </lineage>
</organism>
<dbReference type="Pfam" id="PF11597">
    <property type="entry name" value="Med13_N"/>
    <property type="match status" value="1"/>
</dbReference>
<dbReference type="Pfam" id="PF18296">
    <property type="entry name" value="MID_MedPIWI"/>
    <property type="match status" value="1"/>
</dbReference>
<dbReference type="PANTHER" id="PTHR48249:SF3">
    <property type="entry name" value="MEDIATOR OF RNA POLYMERASE II TRANSCRIPTION SUBUNIT 13"/>
    <property type="match status" value="1"/>
</dbReference>
<comment type="function">
    <text evidence="9 11">Component of the SRB8-11 complex. The SRB8-11 complex is a regulatory module of the Mediator complex which is itself involved in regulation of basal and activated RNA polymerase II-dependent transcription. The SRB8-11 complex may be involved in the transcriptional repression of a subset of genes regulated by Mediator. It may inhibit the association of the Mediator complex with RNA polymerase II to form the holoenzyme complex.</text>
</comment>
<proteinExistence type="inferred from homology"/>
<comment type="similarity">
    <text evidence="2 11">Belongs to the Mediator complex subunit 13 family.</text>
</comment>
<evidence type="ECO:0000256" key="11">
    <source>
        <dbReference type="RuleBase" id="RU364134"/>
    </source>
</evidence>
<evidence type="ECO:0000259" key="14">
    <source>
        <dbReference type="Pfam" id="PF11597"/>
    </source>
</evidence>
<gene>
    <name evidence="16" type="ORF">NKR23_g3052</name>
</gene>
<evidence type="ECO:0000256" key="12">
    <source>
        <dbReference type="SAM" id="MobiDB-lite"/>
    </source>
</evidence>
<feature type="compositionally biased region" description="Low complexity" evidence="12">
    <location>
        <begin position="1374"/>
        <end position="1391"/>
    </location>
</feature>
<keyword evidence="17" id="KW-1185">Reference proteome</keyword>
<comment type="subunit">
    <text evidence="11">Component of the SRB8-11 complex, which itself associates with the Mediator complex.</text>
</comment>
<dbReference type="GO" id="GO:0016592">
    <property type="term" value="C:mediator complex"/>
    <property type="evidence" value="ECO:0007669"/>
    <property type="project" value="InterPro"/>
</dbReference>
<dbReference type="Proteomes" id="UP001174694">
    <property type="component" value="Unassembled WGS sequence"/>
</dbReference>
<feature type="region of interest" description="Disordered" evidence="12">
    <location>
        <begin position="446"/>
        <end position="481"/>
    </location>
</feature>
<feature type="compositionally biased region" description="Low complexity" evidence="12">
    <location>
        <begin position="116"/>
        <end position="128"/>
    </location>
</feature>
<evidence type="ECO:0000256" key="4">
    <source>
        <dbReference type="ARBA" id="ARBA00022491"/>
    </source>
</evidence>
<feature type="region of interest" description="Disordered" evidence="12">
    <location>
        <begin position="1364"/>
        <end position="1404"/>
    </location>
</feature>
<dbReference type="InterPro" id="IPR041285">
    <property type="entry name" value="MID_MedPIWI"/>
</dbReference>
<evidence type="ECO:0000256" key="10">
    <source>
        <dbReference type="ARBA" id="ARBA00032008"/>
    </source>
</evidence>
<evidence type="ECO:0000256" key="6">
    <source>
        <dbReference type="ARBA" id="ARBA00023159"/>
    </source>
</evidence>
<dbReference type="InterPro" id="IPR051139">
    <property type="entry name" value="Mediator_complx_sub13"/>
</dbReference>
<evidence type="ECO:0000313" key="17">
    <source>
        <dbReference type="Proteomes" id="UP001174694"/>
    </source>
</evidence>